<feature type="signal peptide" evidence="1">
    <location>
        <begin position="1"/>
        <end position="17"/>
    </location>
</feature>
<evidence type="ECO:0000256" key="1">
    <source>
        <dbReference type="SAM" id="SignalP"/>
    </source>
</evidence>
<feature type="chain" id="PRO_5047321376" description="Outer membrane protein beta-barrel domain-containing protein" evidence="1">
    <location>
        <begin position="18"/>
        <end position="167"/>
    </location>
</feature>
<sequence length="167" mass="18040">MKKLALLLPLISLNCFAEENKQDKDYSIGLGLGAMYSGIGTNLSFVSENDLKYISAGCVEYSSRNGSTCGFGAGWIKTDLFGANSNKHGFGVYVSIVGNESYASYTSTTEGVEYYEHDSDIYGAGVSYTYFMNGINKSGTTFGVSVHATTADFEDSYGGFFQVGYQF</sequence>
<organism evidence="2 3">
    <name type="scientific">Thalassotalea profundi</name>
    <dbReference type="NCBI Taxonomy" id="2036687"/>
    <lineage>
        <taxon>Bacteria</taxon>
        <taxon>Pseudomonadati</taxon>
        <taxon>Pseudomonadota</taxon>
        <taxon>Gammaproteobacteria</taxon>
        <taxon>Alteromonadales</taxon>
        <taxon>Colwelliaceae</taxon>
        <taxon>Thalassotalea</taxon>
    </lineage>
</organism>
<gene>
    <name evidence="2" type="ORF">GCM10011501_35230</name>
</gene>
<evidence type="ECO:0000313" key="2">
    <source>
        <dbReference type="EMBL" id="GHF02938.1"/>
    </source>
</evidence>
<dbReference type="EMBL" id="BNAH01000024">
    <property type="protein sequence ID" value="GHF02938.1"/>
    <property type="molecule type" value="Genomic_DNA"/>
</dbReference>
<dbReference type="RefSeq" id="WP_189379674.1">
    <property type="nucleotide sequence ID" value="NZ_BNAH01000024.1"/>
</dbReference>
<evidence type="ECO:0008006" key="4">
    <source>
        <dbReference type="Google" id="ProtNLM"/>
    </source>
</evidence>
<name>A0ABQ3J9H9_9GAMM</name>
<keyword evidence="1" id="KW-0732">Signal</keyword>
<proteinExistence type="predicted"/>
<comment type="caution">
    <text evidence="2">The sequence shown here is derived from an EMBL/GenBank/DDBJ whole genome shotgun (WGS) entry which is preliminary data.</text>
</comment>
<accession>A0ABQ3J9H9</accession>
<dbReference type="Proteomes" id="UP000626370">
    <property type="component" value="Unassembled WGS sequence"/>
</dbReference>
<keyword evidence="3" id="KW-1185">Reference proteome</keyword>
<evidence type="ECO:0000313" key="3">
    <source>
        <dbReference type="Proteomes" id="UP000626370"/>
    </source>
</evidence>
<protein>
    <recommendedName>
        <fullName evidence="4">Outer membrane protein beta-barrel domain-containing protein</fullName>
    </recommendedName>
</protein>
<reference evidence="3" key="1">
    <citation type="journal article" date="2019" name="Int. J. Syst. Evol. Microbiol.">
        <title>The Global Catalogue of Microorganisms (GCM) 10K type strain sequencing project: providing services to taxonomists for standard genome sequencing and annotation.</title>
        <authorList>
            <consortium name="The Broad Institute Genomics Platform"/>
            <consortium name="The Broad Institute Genome Sequencing Center for Infectious Disease"/>
            <person name="Wu L."/>
            <person name="Ma J."/>
        </authorList>
    </citation>
    <scope>NUCLEOTIDE SEQUENCE [LARGE SCALE GENOMIC DNA]</scope>
    <source>
        <strain evidence="3">CGMCC 1.15922</strain>
    </source>
</reference>